<dbReference type="Proteomes" id="UP000485058">
    <property type="component" value="Unassembled WGS sequence"/>
</dbReference>
<gene>
    <name evidence="1" type="ORF">HaLaN_15292</name>
</gene>
<evidence type="ECO:0000313" key="2">
    <source>
        <dbReference type="Proteomes" id="UP000485058"/>
    </source>
</evidence>
<sequence length="42" mass="4648">MQEHKSSGYPPLAEFFKACRKVVERPNSGKIINMQLGKGATV</sequence>
<name>A0A699ZHC4_HAELA</name>
<proteinExistence type="predicted"/>
<reference evidence="1 2" key="1">
    <citation type="submission" date="2020-02" db="EMBL/GenBank/DDBJ databases">
        <title>Draft genome sequence of Haematococcus lacustris strain NIES-144.</title>
        <authorList>
            <person name="Morimoto D."/>
            <person name="Nakagawa S."/>
            <person name="Yoshida T."/>
            <person name="Sawayama S."/>
        </authorList>
    </citation>
    <scope>NUCLEOTIDE SEQUENCE [LARGE SCALE GENOMIC DNA]</scope>
    <source>
        <strain evidence="1 2">NIES-144</strain>
    </source>
</reference>
<accession>A0A699ZHC4</accession>
<dbReference type="AlphaFoldDB" id="A0A699ZHC4"/>
<protein>
    <submittedName>
        <fullName evidence="1">Uncharacterized protein</fullName>
    </submittedName>
</protein>
<organism evidence="1 2">
    <name type="scientific">Haematococcus lacustris</name>
    <name type="common">Green alga</name>
    <name type="synonym">Haematococcus pluvialis</name>
    <dbReference type="NCBI Taxonomy" id="44745"/>
    <lineage>
        <taxon>Eukaryota</taxon>
        <taxon>Viridiplantae</taxon>
        <taxon>Chlorophyta</taxon>
        <taxon>core chlorophytes</taxon>
        <taxon>Chlorophyceae</taxon>
        <taxon>CS clade</taxon>
        <taxon>Chlamydomonadales</taxon>
        <taxon>Haematococcaceae</taxon>
        <taxon>Haematococcus</taxon>
    </lineage>
</organism>
<evidence type="ECO:0000313" key="1">
    <source>
        <dbReference type="EMBL" id="GFH18476.1"/>
    </source>
</evidence>
<keyword evidence="2" id="KW-1185">Reference proteome</keyword>
<comment type="caution">
    <text evidence="1">The sequence shown here is derived from an EMBL/GenBank/DDBJ whole genome shotgun (WGS) entry which is preliminary data.</text>
</comment>
<dbReference type="EMBL" id="BLLF01001306">
    <property type="protein sequence ID" value="GFH18476.1"/>
    <property type="molecule type" value="Genomic_DNA"/>
</dbReference>